<dbReference type="OrthoDB" id="14612at2759"/>
<reference evidence="1" key="1">
    <citation type="submission" date="2022-08" db="EMBL/GenBank/DDBJ databases">
        <authorList>
            <person name="Kallberg Y."/>
            <person name="Tangrot J."/>
            <person name="Rosling A."/>
        </authorList>
    </citation>
    <scope>NUCLEOTIDE SEQUENCE</scope>
    <source>
        <strain evidence="1">Wild A</strain>
    </source>
</reference>
<evidence type="ECO:0000313" key="2">
    <source>
        <dbReference type="Proteomes" id="UP001153678"/>
    </source>
</evidence>
<dbReference type="SUPFAM" id="SSF52440">
    <property type="entry name" value="PreATP-grasp domain"/>
    <property type="match status" value="1"/>
</dbReference>
<evidence type="ECO:0000313" key="1">
    <source>
        <dbReference type="EMBL" id="CAI2187995.1"/>
    </source>
</evidence>
<accession>A0A9W4T081</accession>
<sequence length="88" mass="10061">MIFSRMIKQILQEVLSRKRICKKHNGHTVITKLLISNNSIAAIKRLDLLENRLMKHLVMKVHGSSNNNNYANVLLIVNITKCTNVHTA</sequence>
<proteinExistence type="predicted"/>
<protein>
    <submittedName>
        <fullName evidence="1">533_t:CDS:1</fullName>
    </submittedName>
</protein>
<dbReference type="Proteomes" id="UP001153678">
    <property type="component" value="Unassembled WGS sequence"/>
</dbReference>
<dbReference type="EMBL" id="CAMKVN010004921">
    <property type="protein sequence ID" value="CAI2187995.1"/>
    <property type="molecule type" value="Genomic_DNA"/>
</dbReference>
<name>A0A9W4T081_9GLOM</name>
<comment type="caution">
    <text evidence="1">The sequence shown here is derived from an EMBL/GenBank/DDBJ whole genome shotgun (WGS) entry which is preliminary data.</text>
</comment>
<keyword evidence="2" id="KW-1185">Reference proteome</keyword>
<organism evidence="1 2">
    <name type="scientific">Funneliformis geosporum</name>
    <dbReference type="NCBI Taxonomy" id="1117311"/>
    <lineage>
        <taxon>Eukaryota</taxon>
        <taxon>Fungi</taxon>
        <taxon>Fungi incertae sedis</taxon>
        <taxon>Mucoromycota</taxon>
        <taxon>Glomeromycotina</taxon>
        <taxon>Glomeromycetes</taxon>
        <taxon>Glomerales</taxon>
        <taxon>Glomeraceae</taxon>
        <taxon>Funneliformis</taxon>
    </lineage>
</organism>
<dbReference type="AlphaFoldDB" id="A0A9W4T081"/>
<gene>
    <name evidence="1" type="ORF">FWILDA_LOCUS13359</name>
</gene>
<dbReference type="InterPro" id="IPR016185">
    <property type="entry name" value="PreATP-grasp_dom_sf"/>
</dbReference>